<dbReference type="AlphaFoldDB" id="A0AAN9X6X6"/>
<dbReference type="EMBL" id="JAYMYS010000008">
    <property type="protein sequence ID" value="KAK7385365.1"/>
    <property type="molecule type" value="Genomic_DNA"/>
</dbReference>
<evidence type="ECO:0000313" key="2">
    <source>
        <dbReference type="EMBL" id="KAK7385365.1"/>
    </source>
</evidence>
<keyword evidence="1" id="KW-0472">Membrane</keyword>
<comment type="caution">
    <text evidence="2">The sequence shown here is derived from an EMBL/GenBank/DDBJ whole genome shotgun (WGS) entry which is preliminary data.</text>
</comment>
<keyword evidence="1" id="KW-0812">Transmembrane</keyword>
<proteinExistence type="predicted"/>
<gene>
    <name evidence="2" type="ORF">VNO78_31081</name>
</gene>
<sequence>MTASDGLAGIVCIGVVLLSMYSSERVPCNIVLRKWAVVFHPLLKITTIIFSTYLSFRKEVCSYVIEFDFILQSVIIVLKMNCIRWTGLSSNQMYM</sequence>
<accession>A0AAN9X6X6</accession>
<keyword evidence="3" id="KW-1185">Reference proteome</keyword>
<feature type="transmembrane region" description="Helical" evidence="1">
    <location>
        <begin position="62"/>
        <end position="83"/>
    </location>
</feature>
<feature type="transmembrane region" description="Helical" evidence="1">
    <location>
        <begin position="35"/>
        <end position="56"/>
    </location>
</feature>
<keyword evidence="1" id="KW-1133">Transmembrane helix</keyword>
<feature type="transmembrane region" description="Helical" evidence="1">
    <location>
        <begin position="6"/>
        <end position="23"/>
    </location>
</feature>
<dbReference type="Proteomes" id="UP001386955">
    <property type="component" value="Unassembled WGS sequence"/>
</dbReference>
<evidence type="ECO:0000256" key="1">
    <source>
        <dbReference type="SAM" id="Phobius"/>
    </source>
</evidence>
<protein>
    <submittedName>
        <fullName evidence="2">Uncharacterized protein</fullName>
    </submittedName>
</protein>
<organism evidence="2 3">
    <name type="scientific">Psophocarpus tetragonolobus</name>
    <name type="common">Winged bean</name>
    <name type="synonym">Dolichos tetragonolobus</name>
    <dbReference type="NCBI Taxonomy" id="3891"/>
    <lineage>
        <taxon>Eukaryota</taxon>
        <taxon>Viridiplantae</taxon>
        <taxon>Streptophyta</taxon>
        <taxon>Embryophyta</taxon>
        <taxon>Tracheophyta</taxon>
        <taxon>Spermatophyta</taxon>
        <taxon>Magnoliopsida</taxon>
        <taxon>eudicotyledons</taxon>
        <taxon>Gunneridae</taxon>
        <taxon>Pentapetalae</taxon>
        <taxon>rosids</taxon>
        <taxon>fabids</taxon>
        <taxon>Fabales</taxon>
        <taxon>Fabaceae</taxon>
        <taxon>Papilionoideae</taxon>
        <taxon>50 kb inversion clade</taxon>
        <taxon>NPAAA clade</taxon>
        <taxon>indigoferoid/millettioid clade</taxon>
        <taxon>Phaseoleae</taxon>
        <taxon>Psophocarpus</taxon>
    </lineage>
</organism>
<evidence type="ECO:0000313" key="3">
    <source>
        <dbReference type="Proteomes" id="UP001386955"/>
    </source>
</evidence>
<reference evidence="2 3" key="1">
    <citation type="submission" date="2024-01" db="EMBL/GenBank/DDBJ databases">
        <title>The genomes of 5 underutilized Papilionoideae crops provide insights into root nodulation and disease resistanc.</title>
        <authorList>
            <person name="Jiang F."/>
        </authorList>
    </citation>
    <scope>NUCLEOTIDE SEQUENCE [LARGE SCALE GENOMIC DNA]</scope>
    <source>
        <strain evidence="2">DUOXIRENSHENG_FW03</strain>
        <tissue evidence="2">Leaves</tissue>
    </source>
</reference>
<name>A0AAN9X6X6_PSOTE</name>